<evidence type="ECO:0000256" key="4">
    <source>
        <dbReference type="ARBA" id="ARBA00022597"/>
    </source>
</evidence>
<organism evidence="10 11">
    <name type="scientific">Candidatus Cryosericum septentrionale</name>
    <dbReference type="NCBI Taxonomy" id="2290913"/>
    <lineage>
        <taxon>Bacteria</taxon>
        <taxon>Pseudomonadati</taxon>
        <taxon>Caldisericota/Cryosericota group</taxon>
        <taxon>Candidatus Cryosericota</taxon>
        <taxon>Candidatus Cryosericia</taxon>
        <taxon>Candidatus Cryosericales</taxon>
        <taxon>Candidatus Cryosericaceae</taxon>
        <taxon>Candidatus Cryosericum</taxon>
    </lineage>
</organism>
<dbReference type="Proteomes" id="UP000266113">
    <property type="component" value="Unassembled WGS sequence"/>
</dbReference>
<feature type="transmembrane region" description="Helical" evidence="9">
    <location>
        <begin position="443"/>
        <end position="463"/>
    </location>
</feature>
<dbReference type="Pfam" id="PF03609">
    <property type="entry name" value="EII-Sor"/>
    <property type="match status" value="1"/>
</dbReference>
<reference evidence="10 11" key="1">
    <citation type="submission" date="2018-09" db="EMBL/GenBank/DDBJ databases">
        <title>Discovery and Ecogenomic Context for Candidatus Cryosericales, a Global Caldiserica Order Active in Thawing Permafrost.</title>
        <authorList>
            <person name="Martinez M.A."/>
            <person name="Woodcroft B.J."/>
            <person name="Ignacio Espinoza J.C."/>
            <person name="Zayed A."/>
            <person name="Singleton C.M."/>
            <person name="Boyd J."/>
            <person name="Li Y.-F."/>
            <person name="Purvine S."/>
            <person name="Maughan H."/>
            <person name="Hodgkins S.B."/>
            <person name="Anderson D."/>
            <person name="Sederholm M."/>
            <person name="Temperton B."/>
            <person name="Saleska S.R."/>
            <person name="Tyson G.W."/>
            <person name="Rich V.I."/>
        </authorList>
    </citation>
    <scope>NUCLEOTIDE SEQUENCE [LARGE SCALE GENOMIC DNA]</scope>
    <source>
        <strain evidence="10 11">SMC1</strain>
    </source>
</reference>
<dbReference type="PANTHER" id="PTHR32502:SF26">
    <property type="entry name" value="PHOSPHOTRANSFERASE SYSTEM SUGAR-SPECIFIC EIID COMPONENT"/>
    <property type="match status" value="1"/>
</dbReference>
<keyword evidence="6 9" id="KW-0812">Transmembrane</keyword>
<feature type="transmembrane region" description="Helical" evidence="9">
    <location>
        <begin position="214"/>
        <end position="244"/>
    </location>
</feature>
<dbReference type="InterPro" id="IPR050303">
    <property type="entry name" value="GatZ_KbaZ_carbometab"/>
</dbReference>
<evidence type="ECO:0000313" key="10">
    <source>
        <dbReference type="EMBL" id="RIE16288.1"/>
    </source>
</evidence>
<dbReference type="AlphaFoldDB" id="A0A398DVY1"/>
<dbReference type="PROSITE" id="PS51106">
    <property type="entry name" value="PTS_EIIC_TYPE_4"/>
    <property type="match status" value="1"/>
</dbReference>
<keyword evidence="7 9" id="KW-1133">Transmembrane helix</keyword>
<dbReference type="InterPro" id="IPR004700">
    <property type="entry name" value="PTS_IIC_man"/>
</dbReference>
<feature type="transmembrane region" description="Helical" evidence="9">
    <location>
        <begin position="36"/>
        <end position="58"/>
    </location>
</feature>
<evidence type="ECO:0000256" key="6">
    <source>
        <dbReference type="ARBA" id="ARBA00022692"/>
    </source>
</evidence>
<dbReference type="GO" id="GO:0005886">
    <property type="term" value="C:plasma membrane"/>
    <property type="evidence" value="ECO:0007669"/>
    <property type="project" value="UniProtKB-SubCell"/>
</dbReference>
<evidence type="ECO:0000256" key="3">
    <source>
        <dbReference type="ARBA" id="ARBA00022475"/>
    </source>
</evidence>
<dbReference type="EMBL" id="QXIY01000033">
    <property type="protein sequence ID" value="RIE16288.1"/>
    <property type="molecule type" value="Genomic_DNA"/>
</dbReference>
<keyword evidence="3" id="KW-1003">Cell membrane</keyword>
<keyword evidence="2" id="KW-0813">Transport</keyword>
<keyword evidence="8 9" id="KW-0472">Membrane</keyword>
<feature type="transmembrane region" description="Helical" evidence="9">
    <location>
        <begin position="493"/>
        <end position="510"/>
    </location>
</feature>
<name>A0A398DVY1_9BACT</name>
<evidence type="ECO:0000256" key="2">
    <source>
        <dbReference type="ARBA" id="ARBA00022448"/>
    </source>
</evidence>
<dbReference type="GO" id="GO:0009401">
    <property type="term" value="P:phosphoenolpyruvate-dependent sugar phosphotransferase system"/>
    <property type="evidence" value="ECO:0007669"/>
    <property type="project" value="UniProtKB-KW"/>
</dbReference>
<feature type="transmembrane region" description="Helical" evidence="9">
    <location>
        <begin position="516"/>
        <end position="534"/>
    </location>
</feature>
<dbReference type="RefSeq" id="WP_119086203.1">
    <property type="nucleotide sequence ID" value="NZ_QXIY01000033.1"/>
</dbReference>
<feature type="transmembrane region" description="Helical" evidence="9">
    <location>
        <begin position="97"/>
        <end position="115"/>
    </location>
</feature>
<keyword evidence="4" id="KW-0762">Sugar transport</keyword>
<protein>
    <submittedName>
        <fullName evidence="10">PTS mannose transporter subunit IIC</fullName>
    </submittedName>
</protein>
<dbReference type="InterPro" id="IPR004704">
    <property type="entry name" value="PTS_IID_man"/>
</dbReference>
<gene>
    <name evidence="10" type="ORF">SMC1_07715</name>
</gene>
<accession>A0A398DVY1</accession>
<comment type="subcellular location">
    <subcellularLocation>
        <location evidence="1">Cell membrane</location>
        <topology evidence="1">Multi-pass membrane protein</topology>
    </subcellularLocation>
</comment>
<keyword evidence="5" id="KW-0598">Phosphotransferase system</keyword>
<evidence type="ECO:0000256" key="5">
    <source>
        <dbReference type="ARBA" id="ARBA00022683"/>
    </source>
</evidence>
<feature type="transmembrane region" description="Helical" evidence="9">
    <location>
        <begin position="391"/>
        <end position="412"/>
    </location>
</feature>
<comment type="caution">
    <text evidence="10">The sequence shown here is derived from an EMBL/GenBank/DDBJ whole genome shotgun (WGS) entry which is preliminary data.</text>
</comment>
<feature type="transmembrane region" description="Helical" evidence="9">
    <location>
        <begin position="7"/>
        <end position="30"/>
    </location>
</feature>
<dbReference type="Pfam" id="PF03613">
    <property type="entry name" value="EIID-AGA"/>
    <property type="match status" value="1"/>
</dbReference>
<evidence type="ECO:0000256" key="9">
    <source>
        <dbReference type="SAM" id="Phobius"/>
    </source>
</evidence>
<evidence type="ECO:0000256" key="7">
    <source>
        <dbReference type="ARBA" id="ARBA00022989"/>
    </source>
</evidence>
<dbReference type="PANTHER" id="PTHR32502">
    <property type="entry name" value="N-ACETYLGALACTOSAMINE PERMEASE II COMPONENT-RELATED"/>
    <property type="match status" value="1"/>
</dbReference>
<keyword evidence="11" id="KW-1185">Reference proteome</keyword>
<evidence type="ECO:0000256" key="8">
    <source>
        <dbReference type="ARBA" id="ARBA00023136"/>
    </source>
</evidence>
<evidence type="ECO:0000256" key="1">
    <source>
        <dbReference type="ARBA" id="ARBA00004651"/>
    </source>
</evidence>
<evidence type="ECO:0000313" key="11">
    <source>
        <dbReference type="Proteomes" id="UP000266113"/>
    </source>
</evidence>
<dbReference type="PROSITE" id="PS51108">
    <property type="entry name" value="PTS_EIID"/>
    <property type="match status" value="1"/>
</dbReference>
<sequence length="537" mass="58117">MANGYGIGIALILAIWSYIQIIALLGPAWLLSDPVVSGLFVGAVVGNIPLGLGIGGTLELMSLGLWSYGGATIPDYTTGAIVGTAFAALSKLAPTEAMAAGLAVAVPVSLFMTQLDVLSRSLTTVFIHGADRAVEKQDDAAFSGWHLWGQLPWGLSRAIPVFFAVWLGSGPIQVLINNIPAWLTRGLGTMGHILPALGFGILLTFLPIEKWWSFFVLGFVMFAYLNVPLVGIALAALAVVIIYFSLKPVQTGEQQAEEATAAKVEETKSPVTHGDLVKAMWRHNLTLQLSWNYERMQALGYAWSIAPILKKVFPKKDEYFAALKRHMVFYNTHPFVGGPVIFGADCALEEKRQPAVGDSLKVSLMGPFAAIGDTVNGILVRPIFAVFAGSLALRGSVGGAWLMLLLGFIWFYQEFPEFWLGYKQGLGLVRQVSSGAITRIVDIASTAALFIMGGFIPSILAGVKTPLEITKHVMIEGKDVVQSVKIQDTFDKILPYMLPLALVFCVYWLLKKKHWTNLQVLLLLAAAGIILGAFKIL</sequence>
<feature type="transmembrane region" description="Helical" evidence="9">
    <location>
        <begin position="188"/>
        <end position="208"/>
    </location>
</feature>
<dbReference type="OrthoDB" id="9811533at2"/>
<proteinExistence type="predicted"/>